<feature type="transmembrane region" description="Helical" evidence="6">
    <location>
        <begin position="200"/>
        <end position="225"/>
    </location>
</feature>
<comment type="caution">
    <text evidence="8">The sequence shown here is derived from an EMBL/GenBank/DDBJ whole genome shotgun (WGS) entry which is preliminary data.</text>
</comment>
<sequence length="613" mass="67811">MGRLLNNEASVTAVNVLVNVRGKPASAEHNAVQYAYALSEELRREYPQLDVYLLGEVMANATFNELYVQDTTTLLPLMVLLILLLAMFALKSAVASIHILVVVIVSETASIGLIGWLGGALTSPSSAAPIIIVTLAIADCVHLLTHYLRFRQEGILNEDAIAKSVDRNAKAIFYTSLTTIIGFLSLNASDSPPFRDLGNFVALGVMMAFLFSVLLLPLLLMFFPCSPWGNLIQITWKAWIDMCHRNARSIVALTVMILLGSVYGLKKNDFNDDWIAYFDESVSFRQAVDISEQHLSGTTTLEYVLTSQTRVTDPVYLRDVESFTQYLYSLPQTRHVFIFTDVLKRLNRNMNGDDPAEYLIPKNRELAAQYLLLYEMSLPFGLDVTNQINLDKTAMRIMVTFKNLSSTQLISLENEIAVHLNKVESFDFFVTSPSSMFAHLSHNNIRSMLIGTVLAMILIAFVLMFALKSVKLGALSVIPNVLPAFVAFGVWGLWVSEINLGLSIVASITMGIVVDDTVHFLTHYQYAREACNCNRVDALVRTLEESGHAIVLTTFILMMGFLVLASSDFIINANLGLLTAITLALALVGDLLVLPAILLLPQKRNTNPTNLAT</sequence>
<dbReference type="PANTHER" id="PTHR33406:SF13">
    <property type="entry name" value="MEMBRANE PROTEIN YDFJ"/>
    <property type="match status" value="1"/>
</dbReference>
<evidence type="ECO:0000313" key="9">
    <source>
        <dbReference type="Proteomes" id="UP000263517"/>
    </source>
</evidence>
<dbReference type="InterPro" id="IPR000731">
    <property type="entry name" value="SSD"/>
</dbReference>
<dbReference type="GO" id="GO:0005886">
    <property type="term" value="C:plasma membrane"/>
    <property type="evidence" value="ECO:0007669"/>
    <property type="project" value="UniProtKB-SubCell"/>
</dbReference>
<dbReference type="PANTHER" id="PTHR33406">
    <property type="entry name" value="MEMBRANE PROTEIN MJ1562-RELATED"/>
    <property type="match status" value="1"/>
</dbReference>
<evidence type="ECO:0000256" key="2">
    <source>
        <dbReference type="ARBA" id="ARBA00022475"/>
    </source>
</evidence>
<evidence type="ECO:0000256" key="6">
    <source>
        <dbReference type="SAM" id="Phobius"/>
    </source>
</evidence>
<dbReference type="Gene3D" id="1.20.1640.10">
    <property type="entry name" value="Multidrug efflux transporter AcrB transmembrane domain"/>
    <property type="match status" value="2"/>
</dbReference>
<feature type="transmembrane region" description="Helical" evidence="6">
    <location>
        <begin position="130"/>
        <end position="150"/>
    </location>
</feature>
<feature type="transmembrane region" description="Helical" evidence="6">
    <location>
        <begin position="246"/>
        <end position="265"/>
    </location>
</feature>
<feature type="domain" description="SSD" evidence="7">
    <location>
        <begin position="473"/>
        <end position="600"/>
    </location>
</feature>
<dbReference type="EMBL" id="DNAN01000396">
    <property type="protein sequence ID" value="HAW76290.1"/>
    <property type="molecule type" value="Genomic_DNA"/>
</dbReference>
<protein>
    <submittedName>
        <fullName evidence="8">RND transporter</fullName>
    </submittedName>
</protein>
<dbReference type="PROSITE" id="PS50156">
    <property type="entry name" value="SSD"/>
    <property type="match status" value="2"/>
</dbReference>
<gene>
    <name evidence="8" type="ORF">DCW74_11210</name>
</gene>
<dbReference type="InterPro" id="IPR050545">
    <property type="entry name" value="Mycobact_MmpL"/>
</dbReference>
<feature type="transmembrane region" description="Helical" evidence="6">
    <location>
        <begin position="97"/>
        <end position="118"/>
    </location>
</feature>
<keyword evidence="5 6" id="KW-0472">Membrane</keyword>
<keyword evidence="4 6" id="KW-1133">Transmembrane helix</keyword>
<dbReference type="SUPFAM" id="SSF82866">
    <property type="entry name" value="Multidrug efflux transporter AcrB transmembrane domain"/>
    <property type="match status" value="2"/>
</dbReference>
<name>A0A350P4S3_9ALTE</name>
<evidence type="ECO:0000256" key="1">
    <source>
        <dbReference type="ARBA" id="ARBA00004651"/>
    </source>
</evidence>
<evidence type="ECO:0000259" key="7">
    <source>
        <dbReference type="PROSITE" id="PS50156"/>
    </source>
</evidence>
<feature type="transmembrane region" description="Helical" evidence="6">
    <location>
        <begin position="448"/>
        <end position="467"/>
    </location>
</feature>
<proteinExistence type="predicted"/>
<evidence type="ECO:0000313" key="8">
    <source>
        <dbReference type="EMBL" id="HAW76290.1"/>
    </source>
</evidence>
<organism evidence="8 9">
    <name type="scientific">Alteromonas australica</name>
    <dbReference type="NCBI Taxonomy" id="589873"/>
    <lineage>
        <taxon>Bacteria</taxon>
        <taxon>Pseudomonadati</taxon>
        <taxon>Pseudomonadota</taxon>
        <taxon>Gammaproteobacteria</taxon>
        <taxon>Alteromonadales</taxon>
        <taxon>Alteromonadaceae</taxon>
        <taxon>Alteromonas/Salinimonas group</taxon>
        <taxon>Alteromonas</taxon>
    </lineage>
</organism>
<evidence type="ECO:0000256" key="5">
    <source>
        <dbReference type="ARBA" id="ARBA00023136"/>
    </source>
</evidence>
<dbReference type="AlphaFoldDB" id="A0A350P4S3"/>
<feature type="transmembrane region" description="Helical" evidence="6">
    <location>
        <begin position="577"/>
        <end position="600"/>
    </location>
</feature>
<feature type="transmembrane region" description="Helical" evidence="6">
    <location>
        <begin position="549"/>
        <end position="571"/>
    </location>
</feature>
<evidence type="ECO:0000256" key="4">
    <source>
        <dbReference type="ARBA" id="ARBA00022989"/>
    </source>
</evidence>
<feature type="transmembrane region" description="Helical" evidence="6">
    <location>
        <begin position="474"/>
        <end position="494"/>
    </location>
</feature>
<reference evidence="8 9" key="1">
    <citation type="journal article" date="2018" name="Nat. Biotechnol.">
        <title>A standardized bacterial taxonomy based on genome phylogeny substantially revises the tree of life.</title>
        <authorList>
            <person name="Parks D.H."/>
            <person name="Chuvochina M."/>
            <person name="Waite D.W."/>
            <person name="Rinke C."/>
            <person name="Skarshewski A."/>
            <person name="Chaumeil P.A."/>
            <person name="Hugenholtz P."/>
        </authorList>
    </citation>
    <scope>NUCLEOTIDE SEQUENCE [LARGE SCALE GENOMIC DNA]</scope>
    <source>
        <strain evidence="8">UBA11978</strain>
    </source>
</reference>
<feature type="transmembrane region" description="Helical" evidence="6">
    <location>
        <begin position="73"/>
        <end position="90"/>
    </location>
</feature>
<comment type="subcellular location">
    <subcellularLocation>
        <location evidence="1">Cell membrane</location>
        <topology evidence="1">Multi-pass membrane protein</topology>
    </subcellularLocation>
</comment>
<feature type="domain" description="SSD" evidence="7">
    <location>
        <begin position="100"/>
        <end position="222"/>
    </location>
</feature>
<dbReference type="Pfam" id="PF03176">
    <property type="entry name" value="MMPL"/>
    <property type="match status" value="2"/>
</dbReference>
<evidence type="ECO:0000256" key="3">
    <source>
        <dbReference type="ARBA" id="ARBA00022692"/>
    </source>
</evidence>
<keyword evidence="3 6" id="KW-0812">Transmembrane</keyword>
<dbReference type="Proteomes" id="UP000263517">
    <property type="component" value="Unassembled WGS sequence"/>
</dbReference>
<accession>A0A350P4S3</accession>
<keyword evidence="2" id="KW-1003">Cell membrane</keyword>
<dbReference type="InterPro" id="IPR004869">
    <property type="entry name" value="MMPL_dom"/>
</dbReference>
<feature type="transmembrane region" description="Helical" evidence="6">
    <location>
        <begin position="171"/>
        <end position="188"/>
    </location>
</feature>